<gene>
    <name evidence="1" type="ORF">NUW54_g1905</name>
</gene>
<proteinExistence type="predicted"/>
<name>A0ACC1Q6C8_9APHY</name>
<dbReference type="EMBL" id="JANSHE010000335">
    <property type="protein sequence ID" value="KAJ3012320.1"/>
    <property type="molecule type" value="Genomic_DNA"/>
</dbReference>
<sequence length="383" mass="41908">MASGQRDPAEFDASRLIVTLVKELQPVPPADEANFGQNMTDHMVFASYDPVEGWSAPEIKPYGPLTLYPASSCFQYATSAFEGMKAYIGPDGDPRLFRPAKNMTRFLRSASRLSLPLFDPDELLKVMKTLLKVERRWIPDQRGHSLYMRPMIVGTRHTIGIVASDRALLWVMCAPIGQYPSIGARPLSLLAVGDAVRAWPGGTGEYKISGNYGPTIGPMQVAHRQGYDQCLWLLGDKVTEAGVMNIFVVLKRDDDSVDLLTPALDGTILPGITRESVLELAAAHPSRTTLPGLSASLHIYPDERDITMGELQTWLAEECLLEVFVVGTAVVVQPVGRIGYKGGDLTLPAPEGGLGPVGKALHQRITDIQYGVFEWDGWSVRCS</sequence>
<dbReference type="Proteomes" id="UP001144978">
    <property type="component" value="Unassembled WGS sequence"/>
</dbReference>
<keyword evidence="2" id="KW-1185">Reference proteome</keyword>
<protein>
    <submittedName>
        <fullName evidence="1">Uncharacterized protein</fullName>
    </submittedName>
</protein>
<comment type="caution">
    <text evidence="1">The sequence shown here is derived from an EMBL/GenBank/DDBJ whole genome shotgun (WGS) entry which is preliminary data.</text>
</comment>
<accession>A0ACC1Q6C8</accession>
<evidence type="ECO:0000313" key="2">
    <source>
        <dbReference type="Proteomes" id="UP001144978"/>
    </source>
</evidence>
<evidence type="ECO:0000313" key="1">
    <source>
        <dbReference type="EMBL" id="KAJ3012320.1"/>
    </source>
</evidence>
<organism evidence="1 2">
    <name type="scientific">Trametes sanguinea</name>
    <dbReference type="NCBI Taxonomy" id="158606"/>
    <lineage>
        <taxon>Eukaryota</taxon>
        <taxon>Fungi</taxon>
        <taxon>Dikarya</taxon>
        <taxon>Basidiomycota</taxon>
        <taxon>Agaricomycotina</taxon>
        <taxon>Agaricomycetes</taxon>
        <taxon>Polyporales</taxon>
        <taxon>Polyporaceae</taxon>
        <taxon>Trametes</taxon>
    </lineage>
</organism>
<reference evidence="1" key="1">
    <citation type="submission" date="2022-08" db="EMBL/GenBank/DDBJ databases">
        <title>Genome Sequence of Pycnoporus sanguineus.</title>
        <authorList>
            <person name="Buettner E."/>
        </authorList>
    </citation>
    <scope>NUCLEOTIDE SEQUENCE</scope>
    <source>
        <strain evidence="1">CG-C14</strain>
    </source>
</reference>